<dbReference type="Proteomes" id="UP000718451">
    <property type="component" value="Unassembled WGS sequence"/>
</dbReference>
<keyword evidence="3" id="KW-0732">Signal</keyword>
<reference evidence="8 9" key="1">
    <citation type="submission" date="2020-04" db="EMBL/GenBank/DDBJ databases">
        <authorList>
            <person name="Yoon J."/>
        </authorList>
    </citation>
    <scope>NUCLEOTIDE SEQUENCE [LARGE SCALE GENOMIC DNA]</scope>
    <source>
        <strain evidence="8 9">DJ-13</strain>
    </source>
</reference>
<evidence type="ECO:0000313" key="9">
    <source>
        <dbReference type="Proteomes" id="UP000718451"/>
    </source>
</evidence>
<dbReference type="InterPro" id="IPR033985">
    <property type="entry name" value="SusD-like_N"/>
</dbReference>
<dbReference type="Pfam" id="PF07980">
    <property type="entry name" value="SusD_RagB"/>
    <property type="match status" value="1"/>
</dbReference>
<accession>A0ABX1GRA1</accession>
<dbReference type="CDD" id="cd08977">
    <property type="entry name" value="SusD"/>
    <property type="match status" value="1"/>
</dbReference>
<evidence type="ECO:0000256" key="5">
    <source>
        <dbReference type="ARBA" id="ARBA00023237"/>
    </source>
</evidence>
<keyword evidence="4" id="KW-0472">Membrane</keyword>
<comment type="similarity">
    <text evidence="2">Belongs to the SusD family.</text>
</comment>
<dbReference type="PROSITE" id="PS51257">
    <property type="entry name" value="PROKAR_LIPOPROTEIN"/>
    <property type="match status" value="1"/>
</dbReference>
<dbReference type="InterPro" id="IPR011990">
    <property type="entry name" value="TPR-like_helical_dom_sf"/>
</dbReference>
<dbReference type="InterPro" id="IPR012944">
    <property type="entry name" value="SusD_RagB_dom"/>
</dbReference>
<evidence type="ECO:0000313" key="8">
    <source>
        <dbReference type="EMBL" id="NKI32465.1"/>
    </source>
</evidence>
<gene>
    <name evidence="8" type="ORF">HCU67_10955</name>
</gene>
<evidence type="ECO:0000259" key="7">
    <source>
        <dbReference type="Pfam" id="PF14322"/>
    </source>
</evidence>
<evidence type="ECO:0000256" key="3">
    <source>
        <dbReference type="ARBA" id="ARBA00022729"/>
    </source>
</evidence>
<dbReference type="Pfam" id="PF14322">
    <property type="entry name" value="SusD-like_3"/>
    <property type="match status" value="1"/>
</dbReference>
<dbReference type="EMBL" id="JAAWWL010000002">
    <property type="protein sequence ID" value="NKI32465.1"/>
    <property type="molecule type" value="Genomic_DNA"/>
</dbReference>
<evidence type="ECO:0000256" key="1">
    <source>
        <dbReference type="ARBA" id="ARBA00004442"/>
    </source>
</evidence>
<evidence type="ECO:0000259" key="6">
    <source>
        <dbReference type="Pfam" id="PF07980"/>
    </source>
</evidence>
<organism evidence="8 9">
    <name type="scientific">Croceivirga thetidis</name>
    <dbReference type="NCBI Taxonomy" id="2721623"/>
    <lineage>
        <taxon>Bacteria</taxon>
        <taxon>Pseudomonadati</taxon>
        <taxon>Bacteroidota</taxon>
        <taxon>Flavobacteriia</taxon>
        <taxon>Flavobacteriales</taxon>
        <taxon>Flavobacteriaceae</taxon>
        <taxon>Croceivirga</taxon>
    </lineage>
</organism>
<keyword evidence="5" id="KW-0998">Cell outer membrane</keyword>
<feature type="domain" description="RagB/SusD" evidence="6">
    <location>
        <begin position="333"/>
        <end position="413"/>
    </location>
</feature>
<evidence type="ECO:0000256" key="2">
    <source>
        <dbReference type="ARBA" id="ARBA00006275"/>
    </source>
</evidence>
<feature type="domain" description="SusD-like N-terminal" evidence="7">
    <location>
        <begin position="23"/>
        <end position="229"/>
    </location>
</feature>
<dbReference type="RefSeq" id="WP_168552664.1">
    <property type="nucleotide sequence ID" value="NZ_JAAWWL010000002.1"/>
</dbReference>
<protein>
    <submittedName>
        <fullName evidence="8">RagB/SusD family nutrient uptake outer membrane protein</fullName>
    </submittedName>
</protein>
<comment type="subcellular location">
    <subcellularLocation>
        <location evidence="1">Cell outer membrane</location>
    </subcellularLocation>
</comment>
<sequence length="450" mass="50489">MKSLRFNIGCIIFLIIIACDDNLDLVPPQDLTTENVLSDEANIERLLVAAYDLAGQQDLFSGRIQLASELLANSGELAWRGTFFWPAEFNRKQMTSNNFGAQQYWIVGYGAINQANIILNNLAIVEDAQQRERIEGEAKFIRGLVYFELARLFALPYEQGLQNTQLGLPILLEGVINAGQISFPSRNTLEEVYQQAIQDLSDAINLLPDANGVFADRYAAQAVLARLFLQQGNFANARDAAHNVIQNSGHALATNYALAFNNTSDGVEDIFSWQITTQDGFNDFNTFWATIEFGGRSVTADVTIEPPYFELFTSLDDRSSFFYEGNSTFVTSKWQGQFANIPFLRMAEMHLVRAECNLRLGTAVGLSPEDDINLLRNRANAVPITDITLEEVLIERRVELAFEGHRLHDIKRLGQSVNNLFFNSDFLVLPIPQRELDANPELEPNPGYNN</sequence>
<keyword evidence="9" id="KW-1185">Reference proteome</keyword>
<name>A0ABX1GRA1_9FLAO</name>
<dbReference type="Gene3D" id="1.25.40.390">
    <property type="match status" value="1"/>
</dbReference>
<dbReference type="SUPFAM" id="SSF48452">
    <property type="entry name" value="TPR-like"/>
    <property type="match status" value="1"/>
</dbReference>
<proteinExistence type="inferred from homology"/>
<comment type="caution">
    <text evidence="8">The sequence shown here is derived from an EMBL/GenBank/DDBJ whole genome shotgun (WGS) entry which is preliminary data.</text>
</comment>
<evidence type="ECO:0000256" key="4">
    <source>
        <dbReference type="ARBA" id="ARBA00023136"/>
    </source>
</evidence>